<evidence type="ECO:0000313" key="1">
    <source>
        <dbReference type="EMBL" id="AKF09456.1"/>
    </source>
</evidence>
<dbReference type="AlphaFoldDB" id="A0A0F6W7G6"/>
<dbReference type="EMBL" id="CP011125">
    <property type="protein sequence ID" value="AKF09456.1"/>
    <property type="molecule type" value="Genomic_DNA"/>
</dbReference>
<dbReference type="PROSITE" id="PS51257">
    <property type="entry name" value="PROKAR_LIPOPROTEIN"/>
    <property type="match status" value="1"/>
</dbReference>
<accession>A0A0F6W7G6</accession>
<protein>
    <submittedName>
        <fullName evidence="1">Uncharacterized protein</fullName>
    </submittedName>
</protein>
<dbReference type="Proteomes" id="UP000034883">
    <property type="component" value="Chromosome"/>
</dbReference>
<proteinExistence type="predicted"/>
<reference evidence="1 2" key="1">
    <citation type="submission" date="2015-03" db="EMBL/GenBank/DDBJ databases">
        <title>Genome assembly of Sandaracinus amylolyticus DSM 53668.</title>
        <authorList>
            <person name="Sharma G."/>
            <person name="Subramanian S."/>
        </authorList>
    </citation>
    <scope>NUCLEOTIDE SEQUENCE [LARGE SCALE GENOMIC DNA]</scope>
    <source>
        <strain evidence="1 2">DSM 53668</strain>
    </source>
</reference>
<name>A0A0F6W7G6_9BACT</name>
<gene>
    <name evidence="1" type="ORF">DB32_006605</name>
</gene>
<sequence>MDHVGSRLQLPFSGFVLGCHQEKGERGRIEHFLQSLLRRSAGVRLPIELLPGKAQSILNEVLQVTPSGRAAVADEDLPVGSSDCPTSHVVPLLQVGGDVADLLAQLRYLVAVGELLGESRLHLDMRRDLQSLLYRAAVATH</sequence>
<evidence type="ECO:0000313" key="2">
    <source>
        <dbReference type="Proteomes" id="UP000034883"/>
    </source>
</evidence>
<keyword evidence="2" id="KW-1185">Reference proteome</keyword>
<dbReference type="KEGG" id="samy:DB32_006605"/>
<organism evidence="1 2">
    <name type="scientific">Sandaracinus amylolyticus</name>
    <dbReference type="NCBI Taxonomy" id="927083"/>
    <lineage>
        <taxon>Bacteria</taxon>
        <taxon>Pseudomonadati</taxon>
        <taxon>Myxococcota</taxon>
        <taxon>Polyangia</taxon>
        <taxon>Polyangiales</taxon>
        <taxon>Sandaracinaceae</taxon>
        <taxon>Sandaracinus</taxon>
    </lineage>
</organism>